<accession>A0A4Z0BU77</accession>
<dbReference type="AlphaFoldDB" id="A0A4Z0BU77"/>
<dbReference type="PIRSF" id="PIRSF039020">
    <property type="entry name" value="EhpR"/>
    <property type="match status" value="1"/>
</dbReference>
<comment type="caution">
    <text evidence="2">The sequence shown here is derived from an EMBL/GenBank/DDBJ whole genome shotgun (WGS) entry which is preliminary data.</text>
</comment>
<dbReference type="PROSITE" id="PS51819">
    <property type="entry name" value="VOC"/>
    <property type="match status" value="1"/>
</dbReference>
<dbReference type="EMBL" id="SMLK01000003">
    <property type="protein sequence ID" value="TFZ01818.1"/>
    <property type="molecule type" value="Genomic_DNA"/>
</dbReference>
<dbReference type="InterPro" id="IPR029068">
    <property type="entry name" value="Glyas_Bleomycin-R_OHBP_Dase"/>
</dbReference>
<organism evidence="2 3">
    <name type="scientific">Ramlibacter humi</name>
    <dbReference type="NCBI Taxonomy" id="2530451"/>
    <lineage>
        <taxon>Bacteria</taxon>
        <taxon>Pseudomonadati</taxon>
        <taxon>Pseudomonadota</taxon>
        <taxon>Betaproteobacteria</taxon>
        <taxon>Burkholderiales</taxon>
        <taxon>Comamonadaceae</taxon>
        <taxon>Ramlibacter</taxon>
    </lineage>
</organism>
<gene>
    <name evidence="2" type="ORF">EZ216_11540</name>
</gene>
<proteinExistence type="predicted"/>
<evidence type="ECO:0000259" key="1">
    <source>
        <dbReference type="PROSITE" id="PS51819"/>
    </source>
</evidence>
<dbReference type="InterPro" id="IPR026275">
    <property type="entry name" value="Glyoxalase/dOase/EhpR"/>
</dbReference>
<dbReference type="InterPro" id="IPR037523">
    <property type="entry name" value="VOC_core"/>
</dbReference>
<feature type="domain" description="VOC" evidence="1">
    <location>
        <begin position="3"/>
        <end position="120"/>
    </location>
</feature>
<name>A0A4Z0BU77_9BURK</name>
<dbReference type="RefSeq" id="WP_135249918.1">
    <property type="nucleotide sequence ID" value="NZ_SMLK01000003.1"/>
</dbReference>
<protein>
    <submittedName>
        <fullName evidence="2">Drug:proton antiporter</fullName>
    </submittedName>
</protein>
<dbReference type="InterPro" id="IPR004360">
    <property type="entry name" value="Glyas_Fos-R_dOase_dom"/>
</dbReference>
<dbReference type="OrthoDB" id="9806945at2"/>
<dbReference type="Gene3D" id="3.30.720.110">
    <property type="match status" value="1"/>
</dbReference>
<dbReference type="Gene3D" id="3.30.720.120">
    <property type="match status" value="1"/>
</dbReference>
<evidence type="ECO:0000313" key="3">
    <source>
        <dbReference type="Proteomes" id="UP000297839"/>
    </source>
</evidence>
<evidence type="ECO:0000313" key="2">
    <source>
        <dbReference type="EMBL" id="TFZ01818.1"/>
    </source>
</evidence>
<sequence length="123" mass="13577">MPPTHFILLHVQDPLASARFYARLLGREPVESAPTFAMLEFAPGVMLGLWKRDGVQPAVRGTPGAAELSWVLRDETQLRDWHARWSADGVAIAQPVTKMDFGTCFTALDPDGHRLRPFVPAVG</sequence>
<keyword evidence="3" id="KW-1185">Reference proteome</keyword>
<dbReference type="SUPFAM" id="SSF54593">
    <property type="entry name" value="Glyoxalase/Bleomycin resistance protein/Dihydroxybiphenyl dioxygenase"/>
    <property type="match status" value="1"/>
</dbReference>
<dbReference type="Proteomes" id="UP000297839">
    <property type="component" value="Unassembled WGS sequence"/>
</dbReference>
<reference evidence="2 3" key="1">
    <citation type="submission" date="2019-03" db="EMBL/GenBank/DDBJ databases">
        <title>Ramlibacter sp. 18x22-1, whole genome shotgun sequence.</title>
        <authorList>
            <person name="Zhang X."/>
            <person name="Feng G."/>
            <person name="Zhu H."/>
        </authorList>
    </citation>
    <scope>NUCLEOTIDE SEQUENCE [LARGE SCALE GENOMIC DNA]</scope>
    <source>
        <strain evidence="2 3">18x22-1</strain>
    </source>
</reference>
<dbReference type="Pfam" id="PF00903">
    <property type="entry name" value="Glyoxalase"/>
    <property type="match status" value="1"/>
</dbReference>